<evidence type="ECO:0000313" key="1">
    <source>
        <dbReference type="EMBL" id="CCA27908.1"/>
    </source>
</evidence>
<proteinExistence type="predicted"/>
<dbReference type="AlphaFoldDB" id="F0X237"/>
<gene>
    <name evidence="1" type="primary">AlNc14C822G12542</name>
    <name evidence="1" type="ORF">ALNC14_140520</name>
</gene>
<reference evidence="1" key="2">
    <citation type="submission" date="2011-02" db="EMBL/GenBank/DDBJ databases">
        <authorList>
            <person name="MacLean D."/>
        </authorList>
    </citation>
    <scope>NUCLEOTIDE SEQUENCE</scope>
</reference>
<accession>F0X237</accession>
<dbReference type="HOGENOM" id="CLU_1638455_0_0_1"/>
<name>F0X237_9STRA</name>
<dbReference type="EMBL" id="FR824737">
    <property type="protein sequence ID" value="CCA27908.1"/>
    <property type="molecule type" value="Genomic_DNA"/>
</dbReference>
<sequence length="162" mass="18753">MREHQLLISAKEDIEHKFMIAKLQEKSILKTGGEIHYQSMEWDKYIGLPDIDMLACVLVNVNQVRRTMCIKCISQSVKASLLVSSISVGQVVVIGPYRKVEYHQNCQRPQYCSEILLQTKDDCTHYRNSHVINPSIHPELSVYNVIKPEKNGAFQYWQAQQF</sequence>
<reference evidence="1" key="1">
    <citation type="journal article" date="2011" name="PLoS Biol.">
        <title>Gene gain and loss during evolution of obligate parasitism in the white rust pathogen of Arabidopsis thaliana.</title>
        <authorList>
            <person name="Kemen E."/>
            <person name="Gardiner A."/>
            <person name="Schultz-Larsen T."/>
            <person name="Kemen A.C."/>
            <person name="Balmuth A.L."/>
            <person name="Robert-Seilaniantz A."/>
            <person name="Bailey K."/>
            <person name="Holub E."/>
            <person name="Studholme D.J."/>
            <person name="Maclean D."/>
            <person name="Jones J.D."/>
        </authorList>
    </citation>
    <scope>NUCLEOTIDE SEQUENCE</scope>
</reference>
<protein>
    <submittedName>
        <fullName evidence="1">AlNc14C822G12542 protein</fullName>
    </submittedName>
</protein>
<organism evidence="1">
    <name type="scientific">Albugo laibachii Nc14</name>
    <dbReference type="NCBI Taxonomy" id="890382"/>
    <lineage>
        <taxon>Eukaryota</taxon>
        <taxon>Sar</taxon>
        <taxon>Stramenopiles</taxon>
        <taxon>Oomycota</taxon>
        <taxon>Peronosporomycetes</taxon>
        <taxon>Albuginales</taxon>
        <taxon>Albuginaceae</taxon>
        <taxon>Albugo</taxon>
    </lineage>
</organism>